<protein>
    <submittedName>
        <fullName evidence="2">Uncharacterized protein</fullName>
    </submittedName>
</protein>
<dbReference type="EMBL" id="JASCZI010211499">
    <property type="protein sequence ID" value="MED6193248.1"/>
    <property type="molecule type" value="Genomic_DNA"/>
</dbReference>
<proteinExistence type="predicted"/>
<comment type="caution">
    <text evidence="2">The sequence shown here is derived from an EMBL/GenBank/DDBJ whole genome shotgun (WGS) entry which is preliminary data.</text>
</comment>
<evidence type="ECO:0000256" key="1">
    <source>
        <dbReference type="SAM" id="MobiDB-lite"/>
    </source>
</evidence>
<keyword evidence="3" id="KW-1185">Reference proteome</keyword>
<accession>A0ABU6X9A1</accession>
<feature type="region of interest" description="Disordered" evidence="1">
    <location>
        <begin position="1"/>
        <end position="34"/>
    </location>
</feature>
<dbReference type="Proteomes" id="UP001341840">
    <property type="component" value="Unassembled WGS sequence"/>
</dbReference>
<name>A0ABU6X9A1_9FABA</name>
<organism evidence="2 3">
    <name type="scientific">Stylosanthes scabra</name>
    <dbReference type="NCBI Taxonomy" id="79078"/>
    <lineage>
        <taxon>Eukaryota</taxon>
        <taxon>Viridiplantae</taxon>
        <taxon>Streptophyta</taxon>
        <taxon>Embryophyta</taxon>
        <taxon>Tracheophyta</taxon>
        <taxon>Spermatophyta</taxon>
        <taxon>Magnoliopsida</taxon>
        <taxon>eudicotyledons</taxon>
        <taxon>Gunneridae</taxon>
        <taxon>Pentapetalae</taxon>
        <taxon>rosids</taxon>
        <taxon>fabids</taxon>
        <taxon>Fabales</taxon>
        <taxon>Fabaceae</taxon>
        <taxon>Papilionoideae</taxon>
        <taxon>50 kb inversion clade</taxon>
        <taxon>dalbergioids sensu lato</taxon>
        <taxon>Dalbergieae</taxon>
        <taxon>Pterocarpus clade</taxon>
        <taxon>Stylosanthes</taxon>
    </lineage>
</organism>
<evidence type="ECO:0000313" key="2">
    <source>
        <dbReference type="EMBL" id="MED6193248.1"/>
    </source>
</evidence>
<evidence type="ECO:0000313" key="3">
    <source>
        <dbReference type="Proteomes" id="UP001341840"/>
    </source>
</evidence>
<gene>
    <name evidence="2" type="ORF">PIB30_017441</name>
</gene>
<sequence>MSRRGKQAATDAATPLRVRSSRNSSRGRDEGFPANRFDHQVHVDRWKGLENRDIVHERIVRLDGDGDMIFQERLLGLGCAKQEYVFLRGKKIPFTEANIYSHLNIPGDAPDAGVDDAFVTFVKTYAAGGDMNMEAIYAEIGREDNN</sequence>
<reference evidence="2 3" key="1">
    <citation type="journal article" date="2023" name="Plants (Basel)">
        <title>Bridging the Gap: Combining Genomics and Transcriptomics Approaches to Understand Stylosanthes scabra, an Orphan Legume from the Brazilian Caatinga.</title>
        <authorList>
            <person name="Ferreira-Neto J.R.C."/>
            <person name="da Silva M.D."/>
            <person name="Binneck E."/>
            <person name="de Melo N.F."/>
            <person name="da Silva R.H."/>
            <person name="de Melo A.L.T.M."/>
            <person name="Pandolfi V."/>
            <person name="Bustamante F.O."/>
            <person name="Brasileiro-Vidal A.C."/>
            <person name="Benko-Iseppon A.M."/>
        </authorList>
    </citation>
    <scope>NUCLEOTIDE SEQUENCE [LARGE SCALE GENOMIC DNA]</scope>
    <source>
        <tissue evidence="2">Leaves</tissue>
    </source>
</reference>